<name>A0A4R6U782_9BACI</name>
<sequence length="333" mass="38121">MKMYRIGYRTIKTAVGTAVAIALAQGLGLPNATSAGILAILCIKPSQKKTVVSSLHRFVACLLGILFSFVFFEGLGYSPVVIGLLLLFFIPITVMLRVEEGIITSSVIILHMYLGGNFTWLNIWQEVQLISVGIGMALLMNVYSPKNETSLKEIQQKLEAQYSQIFIEIAAFFRDGRMDWNGEEITLAAECIRKGKELSLRNAETYTFKNRDHYYHYFTMRDKQFDILERILPTVSRMTVTVRQGDMIADFLTQLSVSVHPGNTAHVHLERLEKLKESLKRTPLPVNREEFEVRALLYYFITEMERYLDIKKEFKALKDISKSKSKRNDAREL</sequence>
<keyword evidence="4 6" id="KW-1133">Transmembrane helix</keyword>
<dbReference type="PANTHER" id="PTHR40064">
    <property type="entry name" value="MEMBRANE PROTEIN-RELATED"/>
    <property type="match status" value="1"/>
</dbReference>
<protein>
    <submittedName>
        <fullName evidence="8">Uncharacterized membrane protein YgaE (UPF0421/DUF939 family)</fullName>
    </submittedName>
</protein>
<evidence type="ECO:0000256" key="6">
    <source>
        <dbReference type="SAM" id="Phobius"/>
    </source>
</evidence>
<dbReference type="InterPro" id="IPR010343">
    <property type="entry name" value="ArAE_1"/>
</dbReference>
<comment type="subcellular location">
    <subcellularLocation>
        <location evidence="1">Cell membrane</location>
        <topology evidence="1">Multi-pass membrane protein</topology>
    </subcellularLocation>
</comment>
<dbReference type="GO" id="GO:0005886">
    <property type="term" value="C:plasma membrane"/>
    <property type="evidence" value="ECO:0007669"/>
    <property type="project" value="UniProtKB-SubCell"/>
</dbReference>
<gene>
    <name evidence="8" type="ORF">EV213_103205</name>
</gene>
<feature type="transmembrane region" description="Helical" evidence="6">
    <location>
        <begin position="55"/>
        <end position="72"/>
    </location>
</feature>
<organism evidence="8 9">
    <name type="scientific">Aureibacillus halotolerans</name>
    <dbReference type="NCBI Taxonomy" id="1508390"/>
    <lineage>
        <taxon>Bacteria</taxon>
        <taxon>Bacillati</taxon>
        <taxon>Bacillota</taxon>
        <taxon>Bacilli</taxon>
        <taxon>Bacillales</taxon>
        <taxon>Bacillaceae</taxon>
        <taxon>Aureibacillus</taxon>
    </lineage>
</organism>
<evidence type="ECO:0000313" key="9">
    <source>
        <dbReference type="Proteomes" id="UP000295632"/>
    </source>
</evidence>
<proteinExistence type="predicted"/>
<reference evidence="8 9" key="1">
    <citation type="submission" date="2019-03" db="EMBL/GenBank/DDBJ databases">
        <title>Genomic Encyclopedia of Type Strains, Phase IV (KMG-IV): sequencing the most valuable type-strain genomes for metagenomic binning, comparative biology and taxonomic classification.</title>
        <authorList>
            <person name="Goeker M."/>
        </authorList>
    </citation>
    <scope>NUCLEOTIDE SEQUENCE [LARGE SCALE GENOMIC DNA]</scope>
    <source>
        <strain evidence="8 9">DSM 28697</strain>
    </source>
</reference>
<accession>A0A4R6U782</accession>
<dbReference type="Pfam" id="PF06081">
    <property type="entry name" value="ArAE_1"/>
    <property type="match status" value="1"/>
</dbReference>
<dbReference type="InterPro" id="IPR038323">
    <property type="entry name" value="ArAE_1_C_sf"/>
</dbReference>
<dbReference type="InterPro" id="IPR021062">
    <property type="entry name" value="ArAE_1_C"/>
</dbReference>
<evidence type="ECO:0000259" key="7">
    <source>
        <dbReference type="Pfam" id="PF11728"/>
    </source>
</evidence>
<feature type="transmembrane region" description="Helical" evidence="6">
    <location>
        <begin position="20"/>
        <end position="43"/>
    </location>
</feature>
<keyword evidence="2" id="KW-1003">Cell membrane</keyword>
<dbReference type="InterPro" id="IPR052984">
    <property type="entry name" value="UPF0421"/>
</dbReference>
<evidence type="ECO:0000256" key="5">
    <source>
        <dbReference type="ARBA" id="ARBA00023136"/>
    </source>
</evidence>
<evidence type="ECO:0000256" key="4">
    <source>
        <dbReference type="ARBA" id="ARBA00022989"/>
    </source>
</evidence>
<keyword evidence="3 6" id="KW-0812">Transmembrane</keyword>
<dbReference type="Proteomes" id="UP000295632">
    <property type="component" value="Unassembled WGS sequence"/>
</dbReference>
<dbReference type="Gene3D" id="1.20.120.940">
    <property type="entry name" value="Putative aromatic acid exporter, C-terminal domain"/>
    <property type="match status" value="1"/>
</dbReference>
<evidence type="ECO:0000256" key="3">
    <source>
        <dbReference type="ARBA" id="ARBA00022692"/>
    </source>
</evidence>
<feature type="transmembrane region" description="Helical" evidence="6">
    <location>
        <begin position="103"/>
        <end position="121"/>
    </location>
</feature>
<dbReference type="EMBL" id="SNYJ01000003">
    <property type="protein sequence ID" value="TDQ41626.1"/>
    <property type="molecule type" value="Genomic_DNA"/>
</dbReference>
<keyword evidence="9" id="KW-1185">Reference proteome</keyword>
<dbReference type="AlphaFoldDB" id="A0A4R6U782"/>
<evidence type="ECO:0000256" key="1">
    <source>
        <dbReference type="ARBA" id="ARBA00004651"/>
    </source>
</evidence>
<evidence type="ECO:0000256" key="2">
    <source>
        <dbReference type="ARBA" id="ARBA00022475"/>
    </source>
</evidence>
<keyword evidence="5 6" id="KW-0472">Membrane</keyword>
<feature type="domain" description="Putative aromatic acid exporter C-terminal" evidence="7">
    <location>
        <begin position="149"/>
        <end position="312"/>
    </location>
</feature>
<comment type="caution">
    <text evidence="8">The sequence shown here is derived from an EMBL/GenBank/DDBJ whole genome shotgun (WGS) entry which is preliminary data.</text>
</comment>
<dbReference type="PANTHER" id="PTHR40064:SF1">
    <property type="entry name" value="MEMBRANE PROTEIN"/>
    <property type="match status" value="1"/>
</dbReference>
<dbReference type="Pfam" id="PF11728">
    <property type="entry name" value="ArAE_1_C"/>
    <property type="match status" value="1"/>
</dbReference>
<evidence type="ECO:0000313" key="8">
    <source>
        <dbReference type="EMBL" id="TDQ41626.1"/>
    </source>
</evidence>